<dbReference type="InterPro" id="IPR055170">
    <property type="entry name" value="GFO_IDH_MocA-like_dom"/>
</dbReference>
<accession>A0A1N6DVW0</accession>
<evidence type="ECO:0000259" key="2">
    <source>
        <dbReference type="Pfam" id="PF22725"/>
    </source>
</evidence>
<dbReference type="InterPro" id="IPR051317">
    <property type="entry name" value="Gfo/Idh/MocA_oxidoreduct"/>
</dbReference>
<feature type="domain" description="GFO/IDH/MocA-like oxidoreductase" evidence="2">
    <location>
        <begin position="131"/>
        <end position="281"/>
    </location>
</feature>
<proteinExistence type="predicted"/>
<dbReference type="Pfam" id="PF01408">
    <property type="entry name" value="GFO_IDH_MocA"/>
    <property type="match status" value="1"/>
</dbReference>
<gene>
    <name evidence="3" type="ORF">SAMN05444394_1444</name>
</gene>
<evidence type="ECO:0000313" key="4">
    <source>
        <dbReference type="Proteomes" id="UP000185221"/>
    </source>
</evidence>
<dbReference type="SUPFAM" id="SSF55347">
    <property type="entry name" value="Glyceraldehyde-3-phosphate dehydrogenase-like, C-terminal domain"/>
    <property type="match status" value="1"/>
</dbReference>
<dbReference type="GO" id="GO:0000166">
    <property type="term" value="F:nucleotide binding"/>
    <property type="evidence" value="ECO:0007669"/>
    <property type="project" value="InterPro"/>
</dbReference>
<dbReference type="PANTHER" id="PTHR43708:SF3">
    <property type="entry name" value="OXIDOREDUCTASE"/>
    <property type="match status" value="1"/>
</dbReference>
<dbReference type="Proteomes" id="UP000185221">
    <property type="component" value="Unassembled WGS sequence"/>
</dbReference>
<dbReference type="RefSeq" id="WP_074224125.1">
    <property type="nucleotide sequence ID" value="NZ_FSRC01000001.1"/>
</dbReference>
<reference evidence="4" key="1">
    <citation type="submission" date="2016-11" db="EMBL/GenBank/DDBJ databases">
        <authorList>
            <person name="Varghese N."/>
            <person name="Submissions S."/>
        </authorList>
    </citation>
    <scope>NUCLEOTIDE SEQUENCE [LARGE SCALE GENOMIC DNA]</scope>
    <source>
        <strain evidence="4">DSM 15292</strain>
    </source>
</reference>
<sequence length="384" mass="42478">MSQTINAAIVGTGFIGPAHLEALRRIPNIHVSGLVEVNQEVAEAKAKELGIPNAYTFENMLKDDSIQVVHVCTPNFLHFPQTKACLLAGKHVVCEKPLANTIAEAEELVAIAEEKGLVNAVHFNLRYYPMVRQMKVMRESGELGEVNSVMGSYLQDWLFHRTDYNWRLEPEQSGGSRAVADIGSHLLDMTEYVTGLRITAVMADFSTVYKTRLKPLKAIETFSGKALDPSDYKEYPVNSEDYATVLLRFDNGRTGSITVSQINAGRKNRLNIEISGSKANFEFNAEKPNELWIGKRDEPNSVMMKDPALVSAGARSLVSFPGGHQEGFPDTSKQLFKEVYAAVREGKMPESPTFPTFADGLRELIIGEAIVESNAKEAWVKIPS</sequence>
<dbReference type="Gene3D" id="3.30.360.10">
    <property type="entry name" value="Dihydrodipicolinate Reductase, domain 2"/>
    <property type="match status" value="1"/>
</dbReference>
<evidence type="ECO:0000259" key="1">
    <source>
        <dbReference type="Pfam" id="PF01408"/>
    </source>
</evidence>
<dbReference type="InterPro" id="IPR000683">
    <property type="entry name" value="Gfo/Idh/MocA-like_OxRdtase_N"/>
</dbReference>
<dbReference type="PANTHER" id="PTHR43708">
    <property type="entry name" value="CONSERVED EXPRESSED OXIDOREDUCTASE (EUROFUNG)"/>
    <property type="match status" value="1"/>
</dbReference>
<protein>
    <submittedName>
        <fullName evidence="3">Predicted dehydrogenase</fullName>
    </submittedName>
</protein>
<dbReference type="Pfam" id="PF22725">
    <property type="entry name" value="GFO_IDH_MocA_C3"/>
    <property type="match status" value="1"/>
</dbReference>
<dbReference type="Gene3D" id="3.40.50.720">
    <property type="entry name" value="NAD(P)-binding Rossmann-like Domain"/>
    <property type="match status" value="1"/>
</dbReference>
<dbReference type="SUPFAM" id="SSF51735">
    <property type="entry name" value="NAD(P)-binding Rossmann-fold domains"/>
    <property type="match status" value="1"/>
</dbReference>
<keyword evidence="4" id="KW-1185">Reference proteome</keyword>
<name>A0A1N6DVW0_9BACT</name>
<dbReference type="InterPro" id="IPR036291">
    <property type="entry name" value="NAD(P)-bd_dom_sf"/>
</dbReference>
<feature type="domain" description="Gfo/Idh/MocA-like oxidoreductase N-terminal" evidence="1">
    <location>
        <begin position="5"/>
        <end position="121"/>
    </location>
</feature>
<organism evidence="3 4">
    <name type="scientific">Algoriphagus halophilus</name>
    <dbReference type="NCBI Taxonomy" id="226505"/>
    <lineage>
        <taxon>Bacteria</taxon>
        <taxon>Pseudomonadati</taxon>
        <taxon>Bacteroidota</taxon>
        <taxon>Cytophagia</taxon>
        <taxon>Cytophagales</taxon>
        <taxon>Cyclobacteriaceae</taxon>
        <taxon>Algoriphagus</taxon>
    </lineage>
</organism>
<dbReference type="STRING" id="226505.SAMN05444394_1444"/>
<evidence type="ECO:0000313" key="3">
    <source>
        <dbReference type="EMBL" id="SIN74843.1"/>
    </source>
</evidence>
<dbReference type="OrthoDB" id="9815825at2"/>
<dbReference type="EMBL" id="FSRC01000001">
    <property type="protein sequence ID" value="SIN74843.1"/>
    <property type="molecule type" value="Genomic_DNA"/>
</dbReference>
<dbReference type="AlphaFoldDB" id="A0A1N6DVW0"/>